<feature type="compositionally biased region" description="Basic residues" evidence="1">
    <location>
        <begin position="28"/>
        <end position="38"/>
    </location>
</feature>
<accession>A0A9P1DVU3</accession>
<reference evidence="2" key="1">
    <citation type="submission" date="2022-10" db="EMBL/GenBank/DDBJ databases">
        <authorList>
            <person name="Chen Y."/>
            <person name="Dougan E. K."/>
            <person name="Chan C."/>
            <person name="Rhodes N."/>
            <person name="Thang M."/>
        </authorList>
    </citation>
    <scope>NUCLEOTIDE SEQUENCE</scope>
</reference>
<protein>
    <submittedName>
        <fullName evidence="2">Uncharacterized protein</fullName>
    </submittedName>
</protein>
<reference evidence="3 4" key="2">
    <citation type="submission" date="2024-05" db="EMBL/GenBank/DDBJ databases">
        <authorList>
            <person name="Chen Y."/>
            <person name="Shah S."/>
            <person name="Dougan E. K."/>
            <person name="Thang M."/>
            <person name="Chan C."/>
        </authorList>
    </citation>
    <scope>NUCLEOTIDE SEQUENCE [LARGE SCALE GENOMIC DNA]</scope>
</reference>
<sequence>MTKKKKDAKKAKKVKKAKKSKKDDSDKKGKKKHSKKAKTSSSSSSESDEAKKATSPVIAPGIAQELRAALLRKGDPSTASDLSSQRDNALGRCDARVIHRPREEELSESQKAEREALQKEAEDLIKQHREMRLKASGP</sequence>
<feature type="compositionally biased region" description="Polar residues" evidence="1">
    <location>
        <begin position="77"/>
        <end position="87"/>
    </location>
</feature>
<feature type="region of interest" description="Disordered" evidence="1">
    <location>
        <begin position="1"/>
        <end position="119"/>
    </location>
</feature>
<evidence type="ECO:0000256" key="1">
    <source>
        <dbReference type="SAM" id="MobiDB-lite"/>
    </source>
</evidence>
<dbReference type="EMBL" id="CAMXCT010006596">
    <property type="protein sequence ID" value="CAI4016669.1"/>
    <property type="molecule type" value="Genomic_DNA"/>
</dbReference>
<comment type="caution">
    <text evidence="2">The sequence shown here is derived from an EMBL/GenBank/DDBJ whole genome shotgun (WGS) entry which is preliminary data.</text>
</comment>
<dbReference type="EMBL" id="CAMXCT030006596">
    <property type="protein sequence ID" value="CAL4803981.1"/>
    <property type="molecule type" value="Genomic_DNA"/>
</dbReference>
<dbReference type="EMBL" id="CAMXCT020006596">
    <property type="protein sequence ID" value="CAL1170044.1"/>
    <property type="molecule type" value="Genomic_DNA"/>
</dbReference>
<evidence type="ECO:0000313" key="2">
    <source>
        <dbReference type="EMBL" id="CAI4016669.1"/>
    </source>
</evidence>
<dbReference type="AlphaFoldDB" id="A0A9P1DVU3"/>
<feature type="compositionally biased region" description="Basic residues" evidence="1">
    <location>
        <begin position="1"/>
        <end position="20"/>
    </location>
</feature>
<gene>
    <name evidence="2" type="ORF">C1SCF055_LOCUS41385</name>
</gene>
<feature type="compositionally biased region" description="Basic and acidic residues" evidence="1">
    <location>
        <begin position="93"/>
        <end position="119"/>
    </location>
</feature>
<name>A0A9P1DVU3_9DINO</name>
<keyword evidence="4" id="KW-1185">Reference proteome</keyword>
<proteinExistence type="predicted"/>
<dbReference type="Proteomes" id="UP001152797">
    <property type="component" value="Unassembled WGS sequence"/>
</dbReference>
<organism evidence="2">
    <name type="scientific">Cladocopium goreaui</name>
    <dbReference type="NCBI Taxonomy" id="2562237"/>
    <lineage>
        <taxon>Eukaryota</taxon>
        <taxon>Sar</taxon>
        <taxon>Alveolata</taxon>
        <taxon>Dinophyceae</taxon>
        <taxon>Suessiales</taxon>
        <taxon>Symbiodiniaceae</taxon>
        <taxon>Cladocopium</taxon>
    </lineage>
</organism>
<evidence type="ECO:0000313" key="3">
    <source>
        <dbReference type="EMBL" id="CAL4803981.1"/>
    </source>
</evidence>
<evidence type="ECO:0000313" key="4">
    <source>
        <dbReference type="Proteomes" id="UP001152797"/>
    </source>
</evidence>